<organism evidence="12 13">
    <name type="scientific">Candidatus Nitrospira nitrificans</name>
    <dbReference type="NCBI Taxonomy" id="1742973"/>
    <lineage>
        <taxon>Bacteria</taxon>
        <taxon>Pseudomonadati</taxon>
        <taxon>Nitrospirota</taxon>
        <taxon>Nitrospiria</taxon>
        <taxon>Nitrospirales</taxon>
        <taxon>Nitrospiraceae</taxon>
        <taxon>Nitrospira</taxon>
    </lineage>
</organism>
<proteinExistence type="inferred from homology"/>
<protein>
    <recommendedName>
        <fullName evidence="10">Flagellar protein FliL</fullName>
    </recommendedName>
</protein>
<comment type="similarity">
    <text evidence="3 10">Belongs to the FliL family.</text>
</comment>
<keyword evidence="13" id="KW-1185">Reference proteome</keyword>
<reference evidence="13" key="1">
    <citation type="submission" date="2015-10" db="EMBL/GenBank/DDBJ databases">
        <authorList>
            <person name="Luecker S."/>
            <person name="Luecker S."/>
        </authorList>
    </citation>
    <scope>NUCLEOTIDE SEQUENCE [LARGE SCALE GENOMIC DNA]</scope>
</reference>
<evidence type="ECO:0000256" key="2">
    <source>
        <dbReference type="ARBA" id="ARBA00004162"/>
    </source>
</evidence>
<accession>A0A0S4L4J5</accession>
<dbReference type="AlphaFoldDB" id="A0A0S4L4J5"/>
<feature type="transmembrane region" description="Helical" evidence="10">
    <location>
        <begin position="20"/>
        <end position="44"/>
    </location>
</feature>
<evidence type="ECO:0000256" key="9">
    <source>
        <dbReference type="ARBA" id="ARBA00023136"/>
    </source>
</evidence>
<evidence type="ECO:0000256" key="3">
    <source>
        <dbReference type="ARBA" id="ARBA00008281"/>
    </source>
</evidence>
<dbReference type="EMBL" id="CZPZ01000001">
    <property type="protein sequence ID" value="CUS31610.1"/>
    <property type="molecule type" value="Genomic_DNA"/>
</dbReference>
<keyword evidence="12" id="KW-0282">Flagellum</keyword>
<dbReference type="RefSeq" id="WP_090893824.1">
    <property type="nucleotide sequence ID" value="NZ_CZPZ01000001.1"/>
</dbReference>
<keyword evidence="7 10" id="KW-0283">Flagellar rotation</keyword>
<dbReference type="GO" id="GO:0006935">
    <property type="term" value="P:chemotaxis"/>
    <property type="evidence" value="ECO:0007669"/>
    <property type="project" value="UniProtKB-KW"/>
</dbReference>
<keyword evidence="5 10" id="KW-0145">Chemotaxis</keyword>
<evidence type="ECO:0000256" key="11">
    <source>
        <dbReference type="SAM" id="MobiDB-lite"/>
    </source>
</evidence>
<feature type="region of interest" description="Disordered" evidence="11">
    <location>
        <begin position="57"/>
        <end position="81"/>
    </location>
</feature>
<dbReference type="OrthoDB" id="9799777at2"/>
<evidence type="ECO:0000256" key="8">
    <source>
        <dbReference type="ARBA" id="ARBA00022989"/>
    </source>
</evidence>
<evidence type="ECO:0000256" key="5">
    <source>
        <dbReference type="ARBA" id="ARBA00022500"/>
    </source>
</evidence>
<dbReference type="GO" id="GO:0071978">
    <property type="term" value="P:bacterial-type flagellum-dependent swarming motility"/>
    <property type="evidence" value="ECO:0007669"/>
    <property type="project" value="TreeGrafter"/>
</dbReference>
<evidence type="ECO:0000256" key="6">
    <source>
        <dbReference type="ARBA" id="ARBA00022692"/>
    </source>
</evidence>
<keyword evidence="4 10" id="KW-1003">Cell membrane</keyword>
<evidence type="ECO:0000313" key="13">
    <source>
        <dbReference type="Proteomes" id="UP000198736"/>
    </source>
</evidence>
<comment type="subcellular location">
    <subcellularLocation>
        <location evidence="2">Cell membrane</location>
        <topology evidence="2">Single-pass membrane protein</topology>
    </subcellularLocation>
</comment>
<gene>
    <name evidence="12" type="primary">fliL</name>
    <name evidence="12" type="ORF">COMA2_10199</name>
</gene>
<evidence type="ECO:0000313" key="12">
    <source>
        <dbReference type="EMBL" id="CUS31610.1"/>
    </source>
</evidence>
<keyword evidence="9 10" id="KW-0472">Membrane</keyword>
<dbReference type="PANTHER" id="PTHR35091">
    <property type="entry name" value="FLAGELLAR PROTEIN FLIL"/>
    <property type="match status" value="1"/>
</dbReference>
<evidence type="ECO:0000256" key="7">
    <source>
        <dbReference type="ARBA" id="ARBA00022779"/>
    </source>
</evidence>
<dbReference type="GO" id="GO:0005886">
    <property type="term" value="C:plasma membrane"/>
    <property type="evidence" value="ECO:0007669"/>
    <property type="project" value="UniProtKB-SubCell"/>
</dbReference>
<name>A0A0S4L4J5_9BACT</name>
<keyword evidence="6 10" id="KW-0812">Transmembrane</keyword>
<keyword evidence="12" id="KW-0969">Cilium</keyword>
<evidence type="ECO:0000256" key="10">
    <source>
        <dbReference type="RuleBase" id="RU364125"/>
    </source>
</evidence>
<dbReference type="Pfam" id="PF03748">
    <property type="entry name" value="FliL"/>
    <property type="match status" value="1"/>
</dbReference>
<dbReference type="GO" id="GO:0009425">
    <property type="term" value="C:bacterial-type flagellum basal body"/>
    <property type="evidence" value="ECO:0007669"/>
    <property type="project" value="InterPro"/>
</dbReference>
<keyword evidence="8 10" id="KW-1133">Transmembrane helix</keyword>
<evidence type="ECO:0000256" key="1">
    <source>
        <dbReference type="ARBA" id="ARBA00002254"/>
    </source>
</evidence>
<sequence>MADAAAGDEKAPVVAPAPAFPIKLLIIVSVVALLFGVGGAFVAVKFLGGASKGAESSEEQKAEAEVKTESKSETGGKHGQAASPGAMFDLDPFIVNLADTPDVRYLKLTLKLEADSEAVSAELSAHIPQIRDAVLVLLSSKDVNAVRTTQGKFQLRDEITQRINGLLKKPGVRSAYFTEFVVQ</sequence>
<feature type="compositionally biased region" description="Basic and acidic residues" evidence="11">
    <location>
        <begin position="58"/>
        <end position="76"/>
    </location>
</feature>
<keyword evidence="12" id="KW-0966">Cell projection</keyword>
<comment type="function">
    <text evidence="1 10">Controls the rotational direction of flagella during chemotaxis.</text>
</comment>
<dbReference type="Proteomes" id="UP000198736">
    <property type="component" value="Unassembled WGS sequence"/>
</dbReference>
<dbReference type="STRING" id="1742973.COMA2_10199"/>
<evidence type="ECO:0000256" key="4">
    <source>
        <dbReference type="ARBA" id="ARBA00022475"/>
    </source>
</evidence>
<dbReference type="PANTHER" id="PTHR35091:SF2">
    <property type="entry name" value="FLAGELLAR PROTEIN FLIL"/>
    <property type="match status" value="1"/>
</dbReference>
<dbReference type="InterPro" id="IPR005503">
    <property type="entry name" value="FliL"/>
</dbReference>